<accession>A0A0A1NDL5</accession>
<sequence>MLSRSIQRSSRLPILRLTRRFTTYHTGSEGATASTGAFGEKEKAVENQWARAHDAEKIKLLRKALEKQEQETAALKDNLNELEKKHKINK</sequence>
<dbReference type="Proteomes" id="UP000242381">
    <property type="component" value="Unassembled WGS sequence"/>
</dbReference>
<evidence type="ECO:0000256" key="3">
    <source>
        <dbReference type="ARBA" id="ARBA00023128"/>
    </source>
</evidence>
<feature type="coiled-coil region" evidence="5">
    <location>
        <begin position="51"/>
        <end position="85"/>
    </location>
</feature>
<protein>
    <recommendedName>
        <fullName evidence="4">ATPase inhibitor, mitochondrial</fullName>
    </recommendedName>
</protein>
<comment type="subcellular location">
    <subcellularLocation>
        <location evidence="1">Mitochondrion</location>
    </subcellularLocation>
</comment>
<name>A0A0A1NDL5_RHIZD</name>
<dbReference type="OrthoDB" id="5532350at2759"/>
<comment type="function">
    <text evidence="4">Inhibits the enzyme activity of ATPase.</text>
</comment>
<evidence type="ECO:0000256" key="5">
    <source>
        <dbReference type="SAM" id="Coils"/>
    </source>
</evidence>
<dbReference type="EMBL" id="KV921299">
    <property type="protein sequence ID" value="ORE20124.1"/>
    <property type="molecule type" value="Genomic_DNA"/>
</dbReference>
<evidence type="ECO:0000256" key="1">
    <source>
        <dbReference type="ARBA" id="ARBA00004173"/>
    </source>
</evidence>
<dbReference type="InterPro" id="IPR007648">
    <property type="entry name" value="ATPase_inhibitor_mt"/>
</dbReference>
<evidence type="ECO:0000313" key="7">
    <source>
        <dbReference type="Proteomes" id="UP000242381"/>
    </source>
</evidence>
<reference evidence="6 7" key="1">
    <citation type="journal article" date="2016" name="Proc. Natl. Acad. Sci. U.S.A.">
        <title>Lipid metabolic changes in an early divergent fungus govern the establishment of a mutualistic symbiosis with endobacteria.</title>
        <authorList>
            <person name="Lastovetsky O.A."/>
            <person name="Gaspar M.L."/>
            <person name="Mondo S.J."/>
            <person name="LaButti K.M."/>
            <person name="Sandor L."/>
            <person name="Grigoriev I.V."/>
            <person name="Henry S.A."/>
            <person name="Pawlowska T.E."/>
        </authorList>
    </citation>
    <scope>NUCLEOTIDE SEQUENCE [LARGE SCALE GENOMIC DNA]</scope>
    <source>
        <strain evidence="6 7">ATCC 11559</strain>
    </source>
</reference>
<evidence type="ECO:0000313" key="6">
    <source>
        <dbReference type="EMBL" id="ORE20124.1"/>
    </source>
</evidence>
<evidence type="ECO:0000256" key="4">
    <source>
        <dbReference type="RuleBase" id="RU368087"/>
    </source>
</evidence>
<evidence type="ECO:0000256" key="2">
    <source>
        <dbReference type="ARBA" id="ARBA00010901"/>
    </source>
</evidence>
<comment type="similarity">
    <text evidence="2 4">Belongs to the ATPase inhibitor family.</text>
</comment>
<dbReference type="GO" id="GO:0005739">
    <property type="term" value="C:mitochondrion"/>
    <property type="evidence" value="ECO:0007669"/>
    <property type="project" value="UniProtKB-SubCell"/>
</dbReference>
<dbReference type="VEuPathDB" id="FungiDB:BCV72DRAFT_75837"/>
<proteinExistence type="inferred from homology"/>
<gene>
    <name evidence="6" type="ORF">BCV71DRAFT_91686</name>
</gene>
<dbReference type="Pfam" id="PF04568">
    <property type="entry name" value="IATP"/>
    <property type="match status" value="1"/>
</dbReference>
<organism evidence="6 7">
    <name type="scientific">Rhizopus microsporus</name>
    <dbReference type="NCBI Taxonomy" id="58291"/>
    <lineage>
        <taxon>Eukaryota</taxon>
        <taxon>Fungi</taxon>
        <taxon>Fungi incertae sedis</taxon>
        <taxon>Mucoromycota</taxon>
        <taxon>Mucoromycotina</taxon>
        <taxon>Mucoromycetes</taxon>
        <taxon>Mucorales</taxon>
        <taxon>Mucorineae</taxon>
        <taxon>Rhizopodaceae</taxon>
        <taxon>Rhizopus</taxon>
    </lineage>
</organism>
<dbReference type="AlphaFoldDB" id="A0A0A1NDL5"/>
<keyword evidence="5" id="KW-0175">Coiled coil</keyword>
<keyword evidence="3" id="KW-0496">Mitochondrion</keyword>
<dbReference type="Gene3D" id="1.20.5.500">
    <property type="entry name" value="Single helix bin"/>
    <property type="match status" value="1"/>
</dbReference>
<dbReference type="GO" id="GO:0042030">
    <property type="term" value="F:ATPase inhibitor activity"/>
    <property type="evidence" value="ECO:0007669"/>
    <property type="project" value="InterPro"/>
</dbReference>